<accession>A0ACC3BSG8</accession>
<gene>
    <name evidence="1" type="ORF">I4F81_003545</name>
</gene>
<protein>
    <submittedName>
        <fullName evidence="1">Uncharacterized protein</fullName>
    </submittedName>
</protein>
<evidence type="ECO:0000313" key="2">
    <source>
        <dbReference type="Proteomes" id="UP000798662"/>
    </source>
</evidence>
<reference evidence="1" key="1">
    <citation type="submission" date="2019-11" db="EMBL/GenBank/DDBJ databases">
        <title>Nori genome reveals adaptations in red seaweeds to the harsh intertidal environment.</title>
        <authorList>
            <person name="Wang D."/>
            <person name="Mao Y."/>
        </authorList>
    </citation>
    <scope>NUCLEOTIDE SEQUENCE</scope>
    <source>
        <tissue evidence="1">Gametophyte</tissue>
    </source>
</reference>
<keyword evidence="2" id="KW-1185">Reference proteome</keyword>
<sequence length="184" mass="19864">MQRLWRRLVAGPWGWVARVLLTVSRVRTSTYLCTLQFARRVLQARQPPRSWGRIVRTGRQLGRVVQTQAPHPLLSDAPPLLCPSTAPTSPLARLPSGDCFKRWGGGEDSRGSFGWEGVGWVVAAWAVYESGVGMEAAAPTTTATMAKNGVDGSDAPRPEPCCTLWRGPLGSAAGGERPPPHTPD</sequence>
<comment type="caution">
    <text evidence="1">The sequence shown here is derived from an EMBL/GenBank/DDBJ whole genome shotgun (WGS) entry which is preliminary data.</text>
</comment>
<proteinExistence type="predicted"/>
<dbReference type="Proteomes" id="UP000798662">
    <property type="component" value="Chromosome 1"/>
</dbReference>
<dbReference type="EMBL" id="CM020618">
    <property type="protein sequence ID" value="KAK1860959.1"/>
    <property type="molecule type" value="Genomic_DNA"/>
</dbReference>
<name>A0ACC3BSG8_PYRYE</name>
<evidence type="ECO:0000313" key="1">
    <source>
        <dbReference type="EMBL" id="KAK1860959.1"/>
    </source>
</evidence>
<organism evidence="1 2">
    <name type="scientific">Pyropia yezoensis</name>
    <name type="common">Susabi-nori</name>
    <name type="synonym">Porphyra yezoensis</name>
    <dbReference type="NCBI Taxonomy" id="2788"/>
    <lineage>
        <taxon>Eukaryota</taxon>
        <taxon>Rhodophyta</taxon>
        <taxon>Bangiophyceae</taxon>
        <taxon>Bangiales</taxon>
        <taxon>Bangiaceae</taxon>
        <taxon>Pyropia</taxon>
    </lineage>
</organism>